<proteinExistence type="predicted"/>
<dbReference type="InterPro" id="IPR011990">
    <property type="entry name" value="TPR-like_helical_dom_sf"/>
</dbReference>
<dbReference type="Proteomes" id="UP000428330">
    <property type="component" value="Chromosome"/>
</dbReference>
<dbReference type="SUPFAM" id="SSF48452">
    <property type="entry name" value="TPR-like"/>
    <property type="match status" value="1"/>
</dbReference>
<dbReference type="KEGG" id="rom:EI983_01650"/>
<dbReference type="RefSeq" id="WP_157705551.1">
    <property type="nucleotide sequence ID" value="NZ_CP034348.1"/>
</dbReference>
<evidence type="ECO:0000313" key="2">
    <source>
        <dbReference type="Proteomes" id="UP000428330"/>
    </source>
</evidence>
<evidence type="ECO:0008006" key="3">
    <source>
        <dbReference type="Google" id="ProtNLM"/>
    </source>
</evidence>
<protein>
    <recommendedName>
        <fullName evidence="3">Tetratricopeptide repeat protein</fullName>
    </recommendedName>
</protein>
<dbReference type="AlphaFoldDB" id="A0A6I6IPB1"/>
<dbReference type="Gene3D" id="1.25.40.10">
    <property type="entry name" value="Tetratricopeptide repeat domain"/>
    <property type="match status" value="1"/>
</dbReference>
<gene>
    <name evidence="1" type="ORF">EI983_01650</name>
</gene>
<reference evidence="2" key="1">
    <citation type="submission" date="2018-12" db="EMBL/GenBank/DDBJ databases">
        <title>Complete genome sequence of Roseovarius sp. MME-070.</title>
        <authorList>
            <person name="Nam Y.-D."/>
            <person name="Kang J."/>
            <person name="Chung W.-H."/>
            <person name="Park Y.S."/>
        </authorList>
    </citation>
    <scope>NUCLEOTIDE SEQUENCE [LARGE SCALE GENOMIC DNA]</scope>
    <source>
        <strain evidence="2">MME-070</strain>
    </source>
</reference>
<organism evidence="1 2">
    <name type="scientific">Roseovarius faecimaris</name>
    <dbReference type="NCBI Taxonomy" id="2494550"/>
    <lineage>
        <taxon>Bacteria</taxon>
        <taxon>Pseudomonadati</taxon>
        <taxon>Pseudomonadota</taxon>
        <taxon>Alphaproteobacteria</taxon>
        <taxon>Rhodobacterales</taxon>
        <taxon>Roseobacteraceae</taxon>
        <taxon>Roseovarius</taxon>
    </lineage>
</organism>
<dbReference type="EMBL" id="CP034348">
    <property type="protein sequence ID" value="QGX97046.1"/>
    <property type="molecule type" value="Genomic_DNA"/>
</dbReference>
<sequence>MGTKPRFEKAQVTGYAALRGAVRGQMARGAYKDALAQLVQLVKVMPEEAGLLDDMAGCYWHLGDHRTALHLTEIVARDLGRDAAAWGKLGRWRCRLAICPRQRPRSRRF</sequence>
<accession>A0A6I6IPB1</accession>
<keyword evidence="2" id="KW-1185">Reference proteome</keyword>
<name>A0A6I6IPB1_9RHOB</name>
<evidence type="ECO:0000313" key="1">
    <source>
        <dbReference type="EMBL" id="QGX97046.1"/>
    </source>
</evidence>